<dbReference type="InterPro" id="IPR033132">
    <property type="entry name" value="GH_1_N_CS"/>
</dbReference>
<keyword evidence="6" id="KW-1185">Reference proteome</keyword>
<reference evidence="5" key="2">
    <citation type="submission" date="2018-03" db="EMBL/GenBank/DDBJ databases">
        <title>The Triticum urartu genome reveals the dynamic nature of wheat genome evolution.</title>
        <authorList>
            <person name="Ling H."/>
            <person name="Ma B."/>
            <person name="Shi X."/>
            <person name="Liu H."/>
            <person name="Dong L."/>
            <person name="Sun H."/>
            <person name="Cao Y."/>
            <person name="Gao Q."/>
            <person name="Zheng S."/>
            <person name="Li Y."/>
            <person name="Yu Y."/>
            <person name="Du H."/>
            <person name="Qi M."/>
            <person name="Li Y."/>
            <person name="Yu H."/>
            <person name="Cui Y."/>
            <person name="Wang N."/>
            <person name="Chen C."/>
            <person name="Wu H."/>
            <person name="Zhao Y."/>
            <person name="Zhang J."/>
            <person name="Li Y."/>
            <person name="Zhou W."/>
            <person name="Zhang B."/>
            <person name="Hu W."/>
            <person name="Eijk M."/>
            <person name="Tang J."/>
            <person name="Witsenboer H."/>
            <person name="Zhao S."/>
            <person name="Li Z."/>
            <person name="Zhang A."/>
            <person name="Wang D."/>
            <person name="Liang C."/>
        </authorList>
    </citation>
    <scope>NUCLEOTIDE SEQUENCE [LARGE SCALE GENOMIC DNA]</scope>
    <source>
        <strain evidence="5">cv. G1812</strain>
    </source>
</reference>
<dbReference type="PANTHER" id="PTHR10353">
    <property type="entry name" value="GLYCOSYL HYDROLASE"/>
    <property type="match status" value="1"/>
</dbReference>
<dbReference type="Proteomes" id="UP000015106">
    <property type="component" value="Chromosome 2"/>
</dbReference>
<dbReference type="PROSITE" id="PS00653">
    <property type="entry name" value="GLYCOSYL_HYDROL_F1_2"/>
    <property type="match status" value="1"/>
</dbReference>
<keyword evidence="2" id="KW-0378">Hydrolase</keyword>
<dbReference type="InterPro" id="IPR001360">
    <property type="entry name" value="Glyco_hydro_1"/>
</dbReference>
<accession>A0A8R7TLI2</accession>
<comment type="similarity">
    <text evidence="1 3">Belongs to the glycosyl hydrolase 1 family.</text>
</comment>
<evidence type="ECO:0000313" key="5">
    <source>
        <dbReference type="EnsemblPlants" id="TuG1812G0200004355.01.T01"/>
    </source>
</evidence>
<name>A0A8R7TLI2_TRIUA</name>
<protein>
    <recommendedName>
        <fullName evidence="7">4-hydroxy-7-methoxy-3-oxo-3,4-dihydro-2H-1,4-benzoxazin-2-yl glucosidebeta-D-glucosidase</fullName>
    </recommendedName>
</protein>
<evidence type="ECO:0000256" key="2">
    <source>
        <dbReference type="ARBA" id="ARBA00022801"/>
    </source>
</evidence>
<evidence type="ECO:0000313" key="6">
    <source>
        <dbReference type="Proteomes" id="UP000015106"/>
    </source>
</evidence>
<reference evidence="6" key="1">
    <citation type="journal article" date="2013" name="Nature">
        <title>Draft genome of the wheat A-genome progenitor Triticum urartu.</title>
        <authorList>
            <person name="Ling H.Q."/>
            <person name="Zhao S."/>
            <person name="Liu D."/>
            <person name="Wang J."/>
            <person name="Sun H."/>
            <person name="Zhang C."/>
            <person name="Fan H."/>
            <person name="Li D."/>
            <person name="Dong L."/>
            <person name="Tao Y."/>
            <person name="Gao C."/>
            <person name="Wu H."/>
            <person name="Li Y."/>
            <person name="Cui Y."/>
            <person name="Guo X."/>
            <person name="Zheng S."/>
            <person name="Wang B."/>
            <person name="Yu K."/>
            <person name="Liang Q."/>
            <person name="Yang W."/>
            <person name="Lou X."/>
            <person name="Chen J."/>
            <person name="Feng M."/>
            <person name="Jian J."/>
            <person name="Zhang X."/>
            <person name="Luo G."/>
            <person name="Jiang Y."/>
            <person name="Liu J."/>
            <person name="Wang Z."/>
            <person name="Sha Y."/>
            <person name="Zhang B."/>
            <person name="Wu H."/>
            <person name="Tang D."/>
            <person name="Shen Q."/>
            <person name="Xue P."/>
            <person name="Zou S."/>
            <person name="Wang X."/>
            <person name="Liu X."/>
            <person name="Wang F."/>
            <person name="Yang Y."/>
            <person name="An X."/>
            <person name="Dong Z."/>
            <person name="Zhang K."/>
            <person name="Zhang X."/>
            <person name="Luo M.C."/>
            <person name="Dvorak J."/>
            <person name="Tong Y."/>
            <person name="Wang J."/>
            <person name="Yang H."/>
            <person name="Li Z."/>
            <person name="Wang D."/>
            <person name="Zhang A."/>
            <person name="Wang J."/>
        </authorList>
    </citation>
    <scope>NUCLEOTIDE SEQUENCE</scope>
    <source>
        <strain evidence="6">cv. G1812</strain>
    </source>
</reference>
<organism evidence="5 6">
    <name type="scientific">Triticum urartu</name>
    <name type="common">Red wild einkorn</name>
    <name type="synonym">Crithodium urartu</name>
    <dbReference type="NCBI Taxonomy" id="4572"/>
    <lineage>
        <taxon>Eukaryota</taxon>
        <taxon>Viridiplantae</taxon>
        <taxon>Streptophyta</taxon>
        <taxon>Embryophyta</taxon>
        <taxon>Tracheophyta</taxon>
        <taxon>Spermatophyta</taxon>
        <taxon>Magnoliopsida</taxon>
        <taxon>Liliopsida</taxon>
        <taxon>Poales</taxon>
        <taxon>Poaceae</taxon>
        <taxon>BOP clade</taxon>
        <taxon>Pooideae</taxon>
        <taxon>Triticodae</taxon>
        <taxon>Triticeae</taxon>
        <taxon>Triticinae</taxon>
        <taxon>Triticum</taxon>
    </lineage>
</organism>
<feature type="signal peptide" evidence="4">
    <location>
        <begin position="1"/>
        <end position="23"/>
    </location>
</feature>
<evidence type="ECO:0000256" key="1">
    <source>
        <dbReference type="ARBA" id="ARBA00010838"/>
    </source>
</evidence>
<dbReference type="Pfam" id="PF00232">
    <property type="entry name" value="Glyco_hydro_1"/>
    <property type="match status" value="1"/>
</dbReference>
<dbReference type="GO" id="GO:0005975">
    <property type="term" value="P:carbohydrate metabolic process"/>
    <property type="evidence" value="ECO:0007669"/>
    <property type="project" value="InterPro"/>
</dbReference>
<dbReference type="Gene3D" id="3.20.20.80">
    <property type="entry name" value="Glycosidases"/>
    <property type="match status" value="1"/>
</dbReference>
<dbReference type="AlphaFoldDB" id="A0A8R7TLI2"/>
<keyword evidence="4" id="KW-0732">Signal</keyword>
<proteinExistence type="inferred from homology"/>
<sequence>MAAAMAMVIMLAALAILAPSARGLDRAEFPPGFLFGAATSSYQIEGAYLEDGKGLSNWDVFTHTQSREINDGRNGDVADDHYHRFMEDVEIMHDLGVKCQLLHILDLMGETPT</sequence>
<dbReference type="Gramene" id="TuG1812G0200004355.01.T01">
    <property type="protein sequence ID" value="TuG1812G0200004355.01.T01"/>
    <property type="gene ID" value="TuG1812G0200004355.01"/>
</dbReference>
<evidence type="ECO:0000256" key="4">
    <source>
        <dbReference type="SAM" id="SignalP"/>
    </source>
</evidence>
<reference evidence="5" key="3">
    <citation type="submission" date="2022-06" db="UniProtKB">
        <authorList>
            <consortium name="EnsemblPlants"/>
        </authorList>
    </citation>
    <scope>IDENTIFICATION</scope>
</reference>
<evidence type="ECO:0008006" key="7">
    <source>
        <dbReference type="Google" id="ProtNLM"/>
    </source>
</evidence>
<evidence type="ECO:0000256" key="3">
    <source>
        <dbReference type="RuleBase" id="RU003690"/>
    </source>
</evidence>
<dbReference type="SUPFAM" id="SSF51445">
    <property type="entry name" value="(Trans)glycosidases"/>
    <property type="match status" value="1"/>
</dbReference>
<dbReference type="InterPro" id="IPR017853">
    <property type="entry name" value="GH"/>
</dbReference>
<dbReference type="GO" id="GO:0008422">
    <property type="term" value="F:beta-glucosidase activity"/>
    <property type="evidence" value="ECO:0007669"/>
    <property type="project" value="TreeGrafter"/>
</dbReference>
<dbReference type="EnsemblPlants" id="TuG1812G0200004355.01.T01">
    <property type="protein sequence ID" value="TuG1812G0200004355.01.T01"/>
    <property type="gene ID" value="TuG1812G0200004355.01"/>
</dbReference>
<dbReference type="PANTHER" id="PTHR10353:SF159">
    <property type="entry name" value="BETA-GLUCOSIDASE 16"/>
    <property type="match status" value="1"/>
</dbReference>
<feature type="chain" id="PRO_5035732173" description="4-hydroxy-7-methoxy-3-oxo-3,4-dihydro-2H-1,4-benzoxazin-2-yl glucosidebeta-D-glucosidase" evidence="4">
    <location>
        <begin position="24"/>
        <end position="113"/>
    </location>
</feature>